<organism evidence="1 2">
    <name type="scientific">Naganishia adeliensis</name>
    <dbReference type="NCBI Taxonomy" id="92952"/>
    <lineage>
        <taxon>Eukaryota</taxon>
        <taxon>Fungi</taxon>
        <taxon>Dikarya</taxon>
        <taxon>Basidiomycota</taxon>
        <taxon>Agaricomycotina</taxon>
        <taxon>Tremellomycetes</taxon>
        <taxon>Filobasidiales</taxon>
        <taxon>Filobasidiaceae</taxon>
        <taxon>Naganishia</taxon>
    </lineage>
</organism>
<accession>A0ACC2WMQ9</accession>
<dbReference type="EMBL" id="JASBWS010000014">
    <property type="protein sequence ID" value="KAJ9112753.1"/>
    <property type="molecule type" value="Genomic_DNA"/>
</dbReference>
<keyword evidence="2" id="KW-1185">Reference proteome</keyword>
<proteinExistence type="predicted"/>
<name>A0ACC2WMQ9_9TREE</name>
<evidence type="ECO:0000313" key="2">
    <source>
        <dbReference type="Proteomes" id="UP001230649"/>
    </source>
</evidence>
<gene>
    <name evidence="1" type="ORF">QFC20_002078</name>
</gene>
<evidence type="ECO:0000313" key="1">
    <source>
        <dbReference type="EMBL" id="KAJ9112753.1"/>
    </source>
</evidence>
<sequence>MPRDETRTLLLPMLETRLKASRTRCGRILSASPGLDAHRQLAADIYTLETQNTALEDHIHRSSTARTNRLTSLRARKEEITRRRQTLRSLRLPQTDEIRETITLTQRTTQKLEEEVTHARRILVREALDVFALRPADDDWEIAGLRMPAPARFTEYSSTHLNATFDHLIHLLSLITGYLDVQLPFVPQWQGLSSNHTPGSRDGEGTQEKDTAATTTATTTTTKRSAGSSANEGTRRTPHVGKIFLSATTTLPFIHLPSTSANEDEPLPILQKRAMLYVSSSRDKWRRRQRKQHHAHPGEVEEKGRDKHRDKEDHLNLAYSMLLLDLLYLATTQGVLFPDTGEAQVNPLRLLHGLRHSEELGTASHAPPRTLDAITLPCNPTALHVAVVKAFVEEPPLKARERRAGRGREREGDELGGDDWDLV</sequence>
<comment type="caution">
    <text evidence="1">The sequence shown here is derived from an EMBL/GenBank/DDBJ whole genome shotgun (WGS) entry which is preliminary data.</text>
</comment>
<dbReference type="Proteomes" id="UP001230649">
    <property type="component" value="Unassembled WGS sequence"/>
</dbReference>
<protein>
    <submittedName>
        <fullName evidence="1">Uncharacterized protein</fullName>
    </submittedName>
</protein>
<reference evidence="1" key="1">
    <citation type="submission" date="2023-04" db="EMBL/GenBank/DDBJ databases">
        <title>Draft Genome sequencing of Naganishia species isolated from polar environments using Oxford Nanopore Technology.</title>
        <authorList>
            <person name="Leo P."/>
            <person name="Venkateswaran K."/>
        </authorList>
    </citation>
    <scope>NUCLEOTIDE SEQUENCE</scope>
    <source>
        <strain evidence="1">MNA-CCFEE 5262</strain>
    </source>
</reference>